<dbReference type="Gene3D" id="3.10.10.10">
    <property type="entry name" value="HIV Type 1 Reverse Transcriptase, subunit A, domain 1"/>
    <property type="match status" value="1"/>
</dbReference>
<feature type="domain" description="Reverse transcriptase" evidence="3">
    <location>
        <begin position="1796"/>
        <end position="1904"/>
    </location>
</feature>
<gene>
    <name evidence="7" type="ORF">Tci_017105</name>
</gene>
<evidence type="ECO:0000259" key="3">
    <source>
        <dbReference type="Pfam" id="PF00078"/>
    </source>
</evidence>
<dbReference type="Gene3D" id="3.30.70.270">
    <property type="match status" value="2"/>
</dbReference>
<proteinExistence type="predicted"/>
<accession>A0A6L2K8U2</accession>
<dbReference type="SUPFAM" id="SSF56672">
    <property type="entry name" value="DNA/RNA polymerases"/>
    <property type="match status" value="2"/>
</dbReference>
<evidence type="ECO:0000259" key="6">
    <source>
        <dbReference type="Pfam" id="PF13976"/>
    </source>
</evidence>
<evidence type="ECO:0000259" key="5">
    <source>
        <dbReference type="Pfam" id="PF07727"/>
    </source>
</evidence>
<dbReference type="InterPro" id="IPR013103">
    <property type="entry name" value="RVT_2"/>
</dbReference>
<evidence type="ECO:0000256" key="2">
    <source>
        <dbReference type="SAM" id="MobiDB-lite"/>
    </source>
</evidence>
<comment type="caution">
    <text evidence="7">The sequence shown here is derived from an EMBL/GenBank/DDBJ whole genome shotgun (WGS) entry which is preliminary data.</text>
</comment>
<dbReference type="Pfam" id="PF07727">
    <property type="entry name" value="RVT_2"/>
    <property type="match status" value="1"/>
</dbReference>
<reference evidence="7" key="1">
    <citation type="journal article" date="2019" name="Sci. Rep.">
        <title>Draft genome of Tanacetum cinerariifolium, the natural source of mosquito coil.</title>
        <authorList>
            <person name="Yamashiro T."/>
            <person name="Shiraishi A."/>
            <person name="Satake H."/>
            <person name="Nakayama K."/>
        </authorList>
    </citation>
    <scope>NUCLEOTIDE SEQUENCE</scope>
</reference>
<dbReference type="CDD" id="cd09272">
    <property type="entry name" value="RNase_HI_RT_Ty1"/>
    <property type="match status" value="1"/>
</dbReference>
<evidence type="ECO:0000313" key="7">
    <source>
        <dbReference type="EMBL" id="GEU45127.1"/>
    </source>
</evidence>
<dbReference type="Pfam" id="PF03732">
    <property type="entry name" value="Retrotrans_gag"/>
    <property type="match status" value="1"/>
</dbReference>
<evidence type="ECO:0000259" key="4">
    <source>
        <dbReference type="Pfam" id="PF03732"/>
    </source>
</evidence>
<feature type="domain" description="Reverse transcriptase Ty1/copia-type" evidence="5">
    <location>
        <begin position="1165"/>
        <end position="1401"/>
    </location>
</feature>
<keyword evidence="1" id="KW-0175">Coiled coil</keyword>
<feature type="region of interest" description="Disordered" evidence="2">
    <location>
        <begin position="677"/>
        <end position="714"/>
    </location>
</feature>
<feature type="coiled-coil region" evidence="1">
    <location>
        <begin position="375"/>
        <end position="465"/>
    </location>
</feature>
<dbReference type="InterPro" id="IPR000477">
    <property type="entry name" value="RT_dom"/>
</dbReference>
<dbReference type="PANTHER" id="PTHR24559">
    <property type="entry name" value="TRANSPOSON TY3-I GAG-POL POLYPROTEIN"/>
    <property type="match status" value="1"/>
</dbReference>
<dbReference type="Pfam" id="PF00078">
    <property type="entry name" value="RVT_1"/>
    <property type="match status" value="1"/>
</dbReference>
<dbReference type="InterPro" id="IPR005162">
    <property type="entry name" value="Retrotrans_gag_dom"/>
</dbReference>
<dbReference type="Pfam" id="PF13976">
    <property type="entry name" value="gag_pre-integrs"/>
    <property type="match status" value="1"/>
</dbReference>
<organism evidence="7">
    <name type="scientific">Tanacetum cinerariifolium</name>
    <name type="common">Dalmatian daisy</name>
    <name type="synonym">Chrysanthemum cinerariifolium</name>
    <dbReference type="NCBI Taxonomy" id="118510"/>
    <lineage>
        <taxon>Eukaryota</taxon>
        <taxon>Viridiplantae</taxon>
        <taxon>Streptophyta</taxon>
        <taxon>Embryophyta</taxon>
        <taxon>Tracheophyta</taxon>
        <taxon>Spermatophyta</taxon>
        <taxon>Magnoliopsida</taxon>
        <taxon>eudicotyledons</taxon>
        <taxon>Gunneridae</taxon>
        <taxon>Pentapetalae</taxon>
        <taxon>asterids</taxon>
        <taxon>campanulids</taxon>
        <taxon>Asterales</taxon>
        <taxon>Asteraceae</taxon>
        <taxon>Asteroideae</taxon>
        <taxon>Anthemideae</taxon>
        <taxon>Anthemidinae</taxon>
        <taxon>Tanacetum</taxon>
    </lineage>
</organism>
<sequence length="1979" mass="227764">MSTQQDIFAAGFESHPPMLNKENYVPWSSRLLRYAKSRPNGKLIHNSNINGPYVKRMIPEPGDINREVPVNETFHVQTDDDLTEKELKQIEADDQAIQTILLGLPVDIYEKKAKLFNEWERFTSNERESSESYYYHFLKLMNDLKQNKHFPEKIASNLKFLNNLQPEWSRHVTIVHQSKDLHTADYTQLQIAQPRINMGQDRQMQMVGGNGENQFRQYARQNVENLNGYNAVHNVGNQNGNGNLVAARAKGYAAGHNGNQIRCYNCRGEEAIIQLQVEEFDLMAAAADLDEIKEVNANCILMALQQASTSGTQTDKAPIYDSDGSAEVYDYENCYNNEIFNMFTQEEQYTELLEPIPEPHQVPQNVEVEKVNTVNRKLKETNVDLTTELERFKIKKSVLKLVKKNMTNLKDVINNLNKQLSKKKSTVSFLLEEKKKLKSDFKIHEDELLDKQIQLEKKIKELDNILVKTGQLIQTIHMLSPKPDSFYHTKQKMALGYQNPFYLKQAQKKQQSLYDGKVLLEKPDPHVIHDSEETLQLAQESRQKIKKLNKEINRANYTKINHLSGVFVSQTAKSHEELYFSNDSKTANVSKSISIPNEELSDDTTPSVACKFLNEEAAKFIGDFKSLAKEANESLAKHKVLELEIEHLMRAVVSQDIMSVVQKASVIGTSNLQTELERIDNTKTRRPQPRSNTKNDRAPSASKNSESNDKQVKVEEHHRNLLLSKNKKHMSSACNNFKLDSQNVIFKIICAMFKQCLISVNHDVCLCNYVNGKTSRGKKQKANVSIKEKQKKHQPKVKKTKKVGFIERIATPKPSKPRFFLRFFQAYDRKSKASHQFRLEVYANGQFCDSDLDVAFRRNACFAKNLEGVDLLKGDRLANLYTINLHEMASTSLICLMARTSSTKSWLWHQCLSHLSFDTINDLAKNDLVSGLPKFKYHKEHLCPSCEQGKRKRASHPPKLVPNSRQRFHLLHMNLCGPMRIANINGKRTKKIMETINVSFDELSSMAFGQRSSKPGLQSMTYGQISLGLDLTYALSTITTQQPTEGELDLLFEAMYDDYIGGQPSATVRTVLAAQAPQDVDELNSQQHVQQQGNQVHLQSKTVANIVPNAMFDANTFVNPFANPSTSAAELSSSQNVDPSNLHTFHQPYPHEFQLTKDHPLEQVLVPTPDNISPLTLKWLLKNKHDEEQTIIRSKSRLVVRGYRQEEGIDFKESFASDARMEAIRIFLAYAAHKSFFVFQMDVKNVFLHGSLKKDVYVCQPEGFIDADHPSHVYKVKKALYGLKQAPRTCYDKSSMFLLQNHFFKGTIDLTLFIRHFYDDILVVQVYVDDIIFGSTHPRYIQLFYDLMKSRFEMSMMEEMTFFLGLQVNQSPCGIFINQPKYVLEILKKYGIESCDPVGTLMEIKDKLDLDQNGTPVDATKYRSMIGALMYLTSSRPYIDSGFELTGFSDADYAGCKDTFKSTFGGAQYLVLWMRTQLTDYSFQFKNIPIYCDSKSAIAISCNPVQHSRTKHIAVRYHFIKEQVEKGMIELYFVKTDYQLADILTKALPADRFNYLVRCLVMNGNPSRVNIKQLCDSFRNETSTMAKADNPIRNTRPREIPVAKRGNYKEFISCQPFFFNGTEGVVGLIRWFKRTESVFSKSNCAKENKVAFASGTLNNDALSWWNAYAQPIGIEQANKITWTELKRFLTNKYYPRTKIKKLEDEFYNLSVKGNDLKTYVRRFQELVVLYPSMVPNNEKLIDVPYITQDLTQLGVESVTREKGHYQSQCSKMNINANGRTNLLRDKNAHQDPNVVTGYHQLRVRDEDIPETAFRTRYRHYEFQVMPFGLTNTPAVFMDLMNRVCKPYLDKFIIVFIDNILIYSRNKEEHANHLRIILEFLRKEKLYAKFSKCDFWIKTMQFLGHLIDSQGLHVDPAKIEAVKNWASPTTPTEIHQFLGLTGYYHRFIKDFSKIAKSLTILTQKDKKFVWEKIKRWILKY</sequence>
<name>A0A6L2K8U2_TANCI</name>
<dbReference type="EMBL" id="BKCJ010001941">
    <property type="protein sequence ID" value="GEU45127.1"/>
    <property type="molecule type" value="Genomic_DNA"/>
</dbReference>
<dbReference type="CDD" id="cd01647">
    <property type="entry name" value="RT_LTR"/>
    <property type="match status" value="1"/>
</dbReference>
<feature type="domain" description="GAG-pre-integrase" evidence="6">
    <location>
        <begin position="879"/>
        <end position="950"/>
    </location>
</feature>
<dbReference type="InterPro" id="IPR053134">
    <property type="entry name" value="RNA-dir_DNA_polymerase"/>
</dbReference>
<dbReference type="InterPro" id="IPR025724">
    <property type="entry name" value="GAG-pre-integrase_dom"/>
</dbReference>
<dbReference type="PANTHER" id="PTHR24559:SF427">
    <property type="entry name" value="RNA-DIRECTED DNA POLYMERASE"/>
    <property type="match status" value="1"/>
</dbReference>
<dbReference type="InterPro" id="IPR043502">
    <property type="entry name" value="DNA/RNA_pol_sf"/>
</dbReference>
<feature type="domain" description="Retrotransposon gag" evidence="4">
    <location>
        <begin position="1652"/>
        <end position="1740"/>
    </location>
</feature>
<protein>
    <submittedName>
        <fullName evidence="7">Retrovirus-related Pol polyprotein from transposon TNT 1-94</fullName>
    </submittedName>
</protein>
<evidence type="ECO:0000256" key="1">
    <source>
        <dbReference type="SAM" id="Coils"/>
    </source>
</evidence>
<feature type="coiled-coil region" evidence="1">
    <location>
        <begin position="531"/>
        <end position="558"/>
    </location>
</feature>
<dbReference type="InterPro" id="IPR043128">
    <property type="entry name" value="Rev_trsase/Diguanyl_cyclase"/>
</dbReference>